<gene>
    <name evidence="1" type="ORF">GCM10009744_15350</name>
</gene>
<dbReference type="EMBL" id="BAAANE010000004">
    <property type="protein sequence ID" value="GAA1628390.1"/>
    <property type="molecule type" value="Genomic_DNA"/>
</dbReference>
<accession>A0ABN2F304</accession>
<reference evidence="1 2" key="1">
    <citation type="journal article" date="2019" name="Int. J. Syst. Evol. Microbiol.">
        <title>The Global Catalogue of Microorganisms (GCM) 10K type strain sequencing project: providing services to taxonomists for standard genome sequencing and annotation.</title>
        <authorList>
            <consortium name="The Broad Institute Genomics Platform"/>
            <consortium name="The Broad Institute Genome Sequencing Center for Infectious Disease"/>
            <person name="Wu L."/>
            <person name="Ma J."/>
        </authorList>
    </citation>
    <scope>NUCLEOTIDE SEQUENCE [LARGE SCALE GENOMIC DNA]</scope>
    <source>
        <strain evidence="1 2">JCM 14306</strain>
    </source>
</reference>
<comment type="caution">
    <text evidence="1">The sequence shown here is derived from an EMBL/GenBank/DDBJ whole genome shotgun (WGS) entry which is preliminary data.</text>
</comment>
<protein>
    <submittedName>
        <fullName evidence="1">Uncharacterized protein</fullName>
    </submittedName>
</protein>
<name>A0ABN2F304_9ACTN</name>
<evidence type="ECO:0000313" key="1">
    <source>
        <dbReference type="EMBL" id="GAA1628390.1"/>
    </source>
</evidence>
<keyword evidence="2" id="KW-1185">Reference proteome</keyword>
<dbReference type="Proteomes" id="UP001501319">
    <property type="component" value="Unassembled WGS sequence"/>
</dbReference>
<proteinExistence type="predicted"/>
<evidence type="ECO:0000313" key="2">
    <source>
        <dbReference type="Proteomes" id="UP001501319"/>
    </source>
</evidence>
<sequence length="104" mass="11555">MTRLFLVSEGGRDVWVAAVIDEDVWTYVSNTGKFHRNEGVRDDYFMLNEAEYTEIGIGDARRLIGAGVGTVDEEQARDSVQGWREDREALGADVVFALLAADLS</sequence>
<organism evidence="1 2">
    <name type="scientific">Kribbella alba</name>
    <dbReference type="NCBI Taxonomy" id="190197"/>
    <lineage>
        <taxon>Bacteria</taxon>
        <taxon>Bacillati</taxon>
        <taxon>Actinomycetota</taxon>
        <taxon>Actinomycetes</taxon>
        <taxon>Propionibacteriales</taxon>
        <taxon>Kribbellaceae</taxon>
        <taxon>Kribbella</taxon>
    </lineage>
</organism>